<organism evidence="1 2">
    <name type="scientific">Steinernema glaseri</name>
    <dbReference type="NCBI Taxonomy" id="37863"/>
    <lineage>
        <taxon>Eukaryota</taxon>
        <taxon>Metazoa</taxon>
        <taxon>Ecdysozoa</taxon>
        <taxon>Nematoda</taxon>
        <taxon>Chromadorea</taxon>
        <taxon>Rhabditida</taxon>
        <taxon>Tylenchina</taxon>
        <taxon>Panagrolaimomorpha</taxon>
        <taxon>Strongyloidoidea</taxon>
        <taxon>Steinernematidae</taxon>
        <taxon>Steinernema</taxon>
    </lineage>
</organism>
<accession>A0A1I8AAC5</accession>
<protein>
    <submittedName>
        <fullName evidence="2">Uncharacterized protein</fullName>
    </submittedName>
</protein>
<keyword evidence="1" id="KW-1185">Reference proteome</keyword>
<name>A0A1I8AAC5_9BILA</name>
<sequence>MSRCTTIFDRVEVLSSRDLLNFRFVRSTFLSDFTTLFTLPASIENLNVAIVLTRRRRSMSFCFRDIPPAFLWTPTSTLLSAFPHRVRPPPPPIRAILGLHAHWPNHSLTCRTPLRTSEKRGANPFSQFTNPLKRFVFTGNALRVWQLLIGTVAVGRINTL</sequence>
<evidence type="ECO:0000313" key="2">
    <source>
        <dbReference type="WBParaSite" id="L893_g3431.t1"/>
    </source>
</evidence>
<reference evidence="2" key="1">
    <citation type="submission" date="2016-11" db="UniProtKB">
        <authorList>
            <consortium name="WormBaseParasite"/>
        </authorList>
    </citation>
    <scope>IDENTIFICATION</scope>
</reference>
<dbReference type="WBParaSite" id="L893_g3431.t1">
    <property type="protein sequence ID" value="L893_g3431.t1"/>
    <property type="gene ID" value="L893_g3431"/>
</dbReference>
<proteinExistence type="predicted"/>
<dbReference type="Proteomes" id="UP000095287">
    <property type="component" value="Unplaced"/>
</dbReference>
<evidence type="ECO:0000313" key="1">
    <source>
        <dbReference type="Proteomes" id="UP000095287"/>
    </source>
</evidence>
<dbReference type="AlphaFoldDB" id="A0A1I8AAC5"/>